<evidence type="ECO:0000259" key="1">
    <source>
        <dbReference type="Pfam" id="PF13453"/>
    </source>
</evidence>
<feature type="domain" description="Transcription factor zinc-finger" evidence="1">
    <location>
        <begin position="93"/>
        <end position="131"/>
    </location>
</feature>
<proteinExistence type="predicted"/>
<dbReference type="EMBL" id="QZKU01000105">
    <property type="protein sequence ID" value="RJP18139.1"/>
    <property type="molecule type" value="Genomic_DNA"/>
</dbReference>
<feature type="domain" description="Transcription factor zinc-finger" evidence="1">
    <location>
        <begin position="25"/>
        <end position="63"/>
    </location>
</feature>
<comment type="caution">
    <text evidence="2">The sequence shown here is derived from an EMBL/GenBank/DDBJ whole genome shotgun (WGS) entry which is preliminary data.</text>
</comment>
<name>A0A3A4NF76_ABYX5</name>
<dbReference type="AlphaFoldDB" id="A0A3A4NF76"/>
<evidence type="ECO:0000313" key="3">
    <source>
        <dbReference type="Proteomes" id="UP000265882"/>
    </source>
</evidence>
<gene>
    <name evidence="2" type="ORF">C4520_14915</name>
</gene>
<evidence type="ECO:0000313" key="2">
    <source>
        <dbReference type="EMBL" id="RJP18139.1"/>
    </source>
</evidence>
<organism evidence="2 3">
    <name type="scientific">Abyssobacteria bacterium (strain SURF_5)</name>
    <dbReference type="NCBI Taxonomy" id="2093360"/>
    <lineage>
        <taxon>Bacteria</taxon>
        <taxon>Pseudomonadati</taxon>
        <taxon>Candidatus Hydrogenedentota</taxon>
        <taxon>Candidatus Abyssobacteria</taxon>
    </lineage>
</organism>
<accession>A0A3A4NF76</accession>
<dbReference type="InterPro" id="IPR027392">
    <property type="entry name" value="TF_Znf"/>
</dbReference>
<sequence length="242" mass="27667">MNWKSGKSRAATAVHFHSTRRRDMICPACHASMVEEDFGRVRVDVCKSGCKSMWFDWAELGKLDEHSEGFGDLLEEALAAPPRSDDTRRGKLNCPKCGIPMYVHRYKRAPEVYVDECASCGGFFLDAGELLLIREYFLNEAEHRSYVKQLVSDVSGYGERLQSLEKQKARTAAIDGFARMFMSPSRKRREARVRARRNRKVIKPLSQDQSLRIAELKEQLKIGLITEEEFADKTAEILTELD</sequence>
<dbReference type="Pfam" id="PF13453">
    <property type="entry name" value="Zn_ribbon_TFIIB"/>
    <property type="match status" value="2"/>
</dbReference>
<dbReference type="Proteomes" id="UP000265882">
    <property type="component" value="Unassembled WGS sequence"/>
</dbReference>
<protein>
    <recommendedName>
        <fullName evidence="1">Transcription factor zinc-finger domain-containing protein</fullName>
    </recommendedName>
</protein>
<reference evidence="2 3" key="1">
    <citation type="journal article" date="2017" name="ISME J.">
        <title>Energy and carbon metabolisms in a deep terrestrial subsurface fluid microbial community.</title>
        <authorList>
            <person name="Momper L."/>
            <person name="Jungbluth S.P."/>
            <person name="Lee M.D."/>
            <person name="Amend J.P."/>
        </authorList>
    </citation>
    <scope>NUCLEOTIDE SEQUENCE [LARGE SCALE GENOMIC DNA]</scope>
    <source>
        <strain evidence="2">SURF_5</strain>
    </source>
</reference>